<evidence type="ECO:0000313" key="7">
    <source>
        <dbReference type="EMBL" id="SMF32515.1"/>
    </source>
</evidence>
<gene>
    <name evidence="7" type="ORF">SAMN06296036_11034</name>
</gene>
<dbReference type="Gene3D" id="3.40.630.10">
    <property type="entry name" value="Zn peptidases"/>
    <property type="match status" value="1"/>
</dbReference>
<organism evidence="7 8">
    <name type="scientific">Pseudobacteriovorax antillogorgiicola</name>
    <dbReference type="NCBI Taxonomy" id="1513793"/>
    <lineage>
        <taxon>Bacteria</taxon>
        <taxon>Pseudomonadati</taxon>
        <taxon>Bdellovibrionota</taxon>
        <taxon>Oligoflexia</taxon>
        <taxon>Oligoflexales</taxon>
        <taxon>Pseudobacteriovoracaceae</taxon>
        <taxon>Pseudobacteriovorax</taxon>
    </lineage>
</organism>
<dbReference type="Pfam" id="PF00883">
    <property type="entry name" value="Peptidase_M17"/>
    <property type="match status" value="1"/>
</dbReference>
<dbReference type="OrthoDB" id="9809354at2"/>
<sequence>MASLNWESVGEGFPDSHQNDELLLVITREQSEQENWIISLEQEAIPSLSREIEYLKTFVGFSKSQHKPFVVVRWTAFDTPSLEKRWLLGQLVKKLKTQFESIQKLAIYLAGDEIEPWQLAMAEDTFFSYCDHSYNELKLSSVRAMVKNLGDLRQCDAFAQPRLQYQKGYRQWINEEPDVMTSLEIGRRLQSFAKSHQCDFQEFDRERLKELGMNLLLAVGQASELSPSRLYMVGSNIKPGDRPLMLVGKGITFDTGGINVKPYEGFVNAMKNDMGGAALMSNLFMALVKAGYDKPLALVIPACENLVAERSMKPGAIYKSYKGHSVVVDHTDAEGRLILADALAYGEEQLKPCLTLTAATLTTAALRQFSGYFTPVHFANHQFELSLREQAHRFGENFTFWDSFLPFKWANKGKVSDLTNMGRLPASANIGGGSNIAGHFLKEFVDGPMIHFDIFASTWNWSSDYPGSTFGATGASFNSIFEAIMADSGDLWGYRKP</sequence>
<dbReference type="STRING" id="1513793.SAMN06296036_11034"/>
<evidence type="ECO:0000256" key="4">
    <source>
        <dbReference type="ARBA" id="ARBA00022801"/>
    </source>
</evidence>
<dbReference type="AlphaFoldDB" id="A0A1Y6BWL9"/>
<feature type="domain" description="Cytosol aminopeptidase" evidence="6">
    <location>
        <begin position="170"/>
        <end position="477"/>
    </location>
</feature>
<dbReference type="GO" id="GO:0030145">
    <property type="term" value="F:manganese ion binding"/>
    <property type="evidence" value="ECO:0007669"/>
    <property type="project" value="InterPro"/>
</dbReference>
<dbReference type="PRINTS" id="PR00481">
    <property type="entry name" value="LAMNOPPTDASE"/>
</dbReference>
<dbReference type="InterPro" id="IPR000819">
    <property type="entry name" value="Peptidase_M17_C"/>
</dbReference>
<protein>
    <submittedName>
        <fullName evidence="7">Cytosol aminopeptidase family, catalytic domain</fullName>
    </submittedName>
</protein>
<dbReference type="PANTHER" id="PTHR11963">
    <property type="entry name" value="LEUCINE AMINOPEPTIDASE-RELATED"/>
    <property type="match status" value="1"/>
</dbReference>
<evidence type="ECO:0000256" key="5">
    <source>
        <dbReference type="ARBA" id="ARBA00023211"/>
    </source>
</evidence>
<keyword evidence="2 7" id="KW-0031">Aminopeptidase</keyword>
<dbReference type="Proteomes" id="UP000192907">
    <property type="component" value="Unassembled WGS sequence"/>
</dbReference>
<keyword evidence="4" id="KW-0378">Hydrolase</keyword>
<accession>A0A1Y6BWL9</accession>
<dbReference type="PANTHER" id="PTHR11963:SF23">
    <property type="entry name" value="CYTOSOL AMINOPEPTIDASE"/>
    <property type="match status" value="1"/>
</dbReference>
<dbReference type="GO" id="GO:0006508">
    <property type="term" value="P:proteolysis"/>
    <property type="evidence" value="ECO:0007669"/>
    <property type="project" value="UniProtKB-KW"/>
</dbReference>
<proteinExistence type="inferred from homology"/>
<dbReference type="SUPFAM" id="SSF53187">
    <property type="entry name" value="Zn-dependent exopeptidases"/>
    <property type="match status" value="1"/>
</dbReference>
<evidence type="ECO:0000259" key="6">
    <source>
        <dbReference type="Pfam" id="PF00883"/>
    </source>
</evidence>
<name>A0A1Y6BWL9_9BACT</name>
<dbReference type="EMBL" id="FWZT01000010">
    <property type="protein sequence ID" value="SMF32515.1"/>
    <property type="molecule type" value="Genomic_DNA"/>
</dbReference>
<keyword evidence="3" id="KW-0645">Protease</keyword>
<dbReference type="InterPro" id="IPR011356">
    <property type="entry name" value="Leucine_aapep/pepB"/>
</dbReference>
<keyword evidence="5" id="KW-0464">Manganese</keyword>
<comment type="similarity">
    <text evidence="1">Belongs to the peptidase M17 family.</text>
</comment>
<dbReference type="GO" id="GO:0070006">
    <property type="term" value="F:metalloaminopeptidase activity"/>
    <property type="evidence" value="ECO:0007669"/>
    <property type="project" value="InterPro"/>
</dbReference>
<dbReference type="RefSeq" id="WP_132320700.1">
    <property type="nucleotide sequence ID" value="NZ_FWZT01000010.1"/>
</dbReference>
<evidence type="ECO:0000256" key="2">
    <source>
        <dbReference type="ARBA" id="ARBA00022438"/>
    </source>
</evidence>
<reference evidence="8" key="1">
    <citation type="submission" date="2017-04" db="EMBL/GenBank/DDBJ databases">
        <authorList>
            <person name="Varghese N."/>
            <person name="Submissions S."/>
        </authorList>
    </citation>
    <scope>NUCLEOTIDE SEQUENCE [LARGE SCALE GENOMIC DNA]</scope>
    <source>
        <strain evidence="8">RKEM611</strain>
    </source>
</reference>
<evidence type="ECO:0000256" key="1">
    <source>
        <dbReference type="ARBA" id="ARBA00009528"/>
    </source>
</evidence>
<dbReference type="GO" id="GO:0005737">
    <property type="term" value="C:cytoplasm"/>
    <property type="evidence" value="ECO:0007669"/>
    <property type="project" value="InterPro"/>
</dbReference>
<evidence type="ECO:0000256" key="3">
    <source>
        <dbReference type="ARBA" id="ARBA00022670"/>
    </source>
</evidence>
<keyword evidence="8" id="KW-1185">Reference proteome</keyword>
<evidence type="ECO:0000313" key="8">
    <source>
        <dbReference type="Proteomes" id="UP000192907"/>
    </source>
</evidence>